<reference evidence="2" key="1">
    <citation type="submission" date="2021-01" db="EMBL/GenBank/DDBJ databases">
        <title>Modified the classification status of verrucomicrobia.</title>
        <authorList>
            <person name="Feng X."/>
        </authorList>
    </citation>
    <scope>NUCLEOTIDE SEQUENCE</scope>
    <source>
        <strain evidence="2">KCTC 22041</strain>
    </source>
</reference>
<name>A0A934VWB0_9BACT</name>
<sequence>MKSGAIIFIIAIAVGVGMGLFAQSNGRAGKSETAEKSQTTRPRERDQQRGDHPKWRSGDFLKRAGETAEARKHPLGAELANWTDAEIEAALYEALTKPEWLLNGSPTSDAASELFAEWMKRDFDAAYAWFLGIQDGTAKKQLTVCLGENWPEDRASEGFALLRINPKIFSQSNPARRKFVLQGLQDEAAKGGAIGLAALLAKINSEKLLSKYGYSPGPELPDDFDFGALAATDAFKDGWDTSEIRGLVSKWMAKDAESAVAWVLQTKGPGGICDVFKFGGATSTYNAVGGQMENWSDEIRSEFLDTIEKQVAGQLYTTSSVISELAKGTSDPALADEIREVGIQGMFAGRTSNVLPILDEMDPVRRVDALLAATSGMPKGQQNFGQSDEELLRKKLNEWQVSAEQTEEIVQRFKP</sequence>
<dbReference type="AlphaFoldDB" id="A0A934VWB0"/>
<evidence type="ECO:0000256" key="1">
    <source>
        <dbReference type="SAM" id="MobiDB-lite"/>
    </source>
</evidence>
<organism evidence="2 3">
    <name type="scientific">Luteolibacter pohnpeiensis</name>
    <dbReference type="NCBI Taxonomy" id="454153"/>
    <lineage>
        <taxon>Bacteria</taxon>
        <taxon>Pseudomonadati</taxon>
        <taxon>Verrucomicrobiota</taxon>
        <taxon>Verrucomicrobiia</taxon>
        <taxon>Verrucomicrobiales</taxon>
        <taxon>Verrucomicrobiaceae</taxon>
        <taxon>Luteolibacter</taxon>
    </lineage>
</organism>
<accession>A0A934VWB0</accession>
<gene>
    <name evidence="2" type="ORF">JIN85_11780</name>
</gene>
<dbReference type="EMBL" id="JAENIJ010000017">
    <property type="protein sequence ID" value="MBK1883100.1"/>
    <property type="molecule type" value="Genomic_DNA"/>
</dbReference>
<evidence type="ECO:0000313" key="3">
    <source>
        <dbReference type="Proteomes" id="UP000603141"/>
    </source>
</evidence>
<feature type="compositionally biased region" description="Basic and acidic residues" evidence="1">
    <location>
        <begin position="41"/>
        <end position="60"/>
    </location>
</feature>
<evidence type="ECO:0000313" key="2">
    <source>
        <dbReference type="EMBL" id="MBK1883100.1"/>
    </source>
</evidence>
<dbReference type="Proteomes" id="UP000603141">
    <property type="component" value="Unassembled WGS sequence"/>
</dbReference>
<proteinExistence type="predicted"/>
<dbReference type="RefSeq" id="WP_200270890.1">
    <property type="nucleotide sequence ID" value="NZ_JAENIJ010000017.1"/>
</dbReference>
<protein>
    <submittedName>
        <fullName evidence="2">Uncharacterized protein</fullName>
    </submittedName>
</protein>
<comment type="caution">
    <text evidence="2">The sequence shown here is derived from an EMBL/GenBank/DDBJ whole genome shotgun (WGS) entry which is preliminary data.</text>
</comment>
<keyword evidence="3" id="KW-1185">Reference proteome</keyword>
<feature type="region of interest" description="Disordered" evidence="1">
    <location>
        <begin position="24"/>
        <end position="60"/>
    </location>
</feature>